<dbReference type="EMBL" id="PP511381">
    <property type="protein sequence ID" value="XCD03776.1"/>
    <property type="molecule type" value="Genomic_DNA"/>
</dbReference>
<accession>A0AAU8AWQ3</accession>
<evidence type="ECO:0000256" key="1">
    <source>
        <dbReference type="SAM" id="Phobius"/>
    </source>
</evidence>
<keyword evidence="1" id="KW-1133">Transmembrane helix</keyword>
<feature type="transmembrane region" description="Helical" evidence="1">
    <location>
        <begin position="54"/>
        <end position="80"/>
    </location>
</feature>
<name>A0AAU8AWQ3_9VIRU</name>
<sequence>MQAILSGLGNFFVNLGNHIIGGLGLIVSAIMQLLPDSPFLFVMESPVGQYAQYINWILPVKECIATLELWLSAIIVYYAYQAVLRWAKAIE</sequence>
<protein>
    <submittedName>
        <fullName evidence="2">Uncharacterized protein</fullName>
    </submittedName>
</protein>
<evidence type="ECO:0000313" key="2">
    <source>
        <dbReference type="EMBL" id="XCD03776.1"/>
    </source>
</evidence>
<keyword evidence="1" id="KW-0812">Transmembrane</keyword>
<proteinExistence type="predicted"/>
<organism evidence="2">
    <name type="scientific">Dulem virus 51</name>
    <dbReference type="NCBI Taxonomy" id="3145762"/>
    <lineage>
        <taxon>Viruses</taxon>
        <taxon>Monodnaviria</taxon>
        <taxon>Loebvirae</taxon>
        <taxon>Hofneiviricota</taxon>
        <taxon>Faserviricetes</taxon>
        <taxon>Tubulavirales</taxon>
        <taxon>Inoviridae</taxon>
        <taxon>Inovirus</taxon>
    </lineage>
</organism>
<reference evidence="2" key="1">
    <citation type="submission" date="2024-03" db="EMBL/GenBank/DDBJ databases">
        <title>Diverse circular DNA viruses in blood, oral, and fecal samples of captive lemurs.</title>
        <authorList>
            <person name="Paietta E.N."/>
            <person name="Kraberger S."/>
            <person name="Lund M.C."/>
            <person name="Custer J.M."/>
            <person name="Vargas K.M."/>
            <person name="Ehmke E.E."/>
            <person name="Yoder A.D."/>
            <person name="Varsani A."/>
        </authorList>
    </citation>
    <scope>NUCLEOTIDE SEQUENCE</scope>
    <source>
        <strain evidence="2">Duke_21_16</strain>
    </source>
</reference>
<keyword evidence="1" id="KW-0472">Membrane</keyword>
<feature type="transmembrane region" description="Helical" evidence="1">
    <location>
        <begin position="12"/>
        <end position="34"/>
    </location>
</feature>